<proteinExistence type="predicted"/>
<sequence>MSTSAIAHARDIRAILASWEGGAFTQSRHAHRLARWSRPSCHVMASAIWRRCIASDAAIRIQHVFRSTLALRRSVARDPA</sequence>
<accession>A0A1B4FKB6</accession>
<dbReference type="AlphaFoldDB" id="A0A1B4FKB6"/>
<evidence type="ECO:0000313" key="1">
    <source>
        <dbReference type="EMBL" id="AOJ04103.1"/>
    </source>
</evidence>
<dbReference type="Proteomes" id="UP000062519">
    <property type="component" value="Chromosome 2"/>
</dbReference>
<reference evidence="1 2" key="1">
    <citation type="submission" date="2015-12" db="EMBL/GenBank/DDBJ databases">
        <title>Diversity of Burkholderia near neighbor genomes.</title>
        <authorList>
            <person name="Sahl J."/>
            <person name="Wagner D."/>
            <person name="Keim P."/>
        </authorList>
    </citation>
    <scope>NUCLEOTIDE SEQUENCE [LARGE SCALE GENOMIC DNA]</scope>
    <source>
        <strain evidence="1 2">BDU6</strain>
    </source>
</reference>
<dbReference type="EMBL" id="CP013387">
    <property type="protein sequence ID" value="AOJ04103.1"/>
    <property type="molecule type" value="Genomic_DNA"/>
</dbReference>
<dbReference type="KEGG" id="buu:WS70_19685"/>
<protein>
    <submittedName>
        <fullName evidence="1">Uncharacterized protein</fullName>
    </submittedName>
</protein>
<keyword evidence="2" id="KW-1185">Reference proteome</keyword>
<gene>
    <name evidence="1" type="ORF">WS70_19685</name>
</gene>
<name>A0A1B4FKB6_9BURK</name>
<evidence type="ECO:0000313" key="2">
    <source>
        <dbReference type="Proteomes" id="UP000062519"/>
    </source>
</evidence>
<organism evidence="1 2">
    <name type="scientific">Burkholderia mayonis</name>
    <dbReference type="NCBI Taxonomy" id="1385591"/>
    <lineage>
        <taxon>Bacteria</taxon>
        <taxon>Pseudomonadati</taxon>
        <taxon>Pseudomonadota</taxon>
        <taxon>Betaproteobacteria</taxon>
        <taxon>Burkholderiales</taxon>
        <taxon>Burkholderiaceae</taxon>
        <taxon>Burkholderia</taxon>
        <taxon>pseudomallei group</taxon>
    </lineage>
</organism>